<dbReference type="InterPro" id="IPR000064">
    <property type="entry name" value="NLP_P60_dom"/>
</dbReference>
<dbReference type="AlphaFoldDB" id="A0A1M6WLM3"/>
<gene>
    <name evidence="6" type="ORF">SAMN02746009_01832</name>
</gene>
<dbReference type="RefSeq" id="WP_073283535.1">
    <property type="nucleotide sequence ID" value="NZ_FRAS01000008.1"/>
</dbReference>
<dbReference type="GO" id="GO:0006508">
    <property type="term" value="P:proteolysis"/>
    <property type="evidence" value="ECO:0007669"/>
    <property type="project" value="UniProtKB-KW"/>
</dbReference>
<dbReference type="PANTHER" id="PTHR47053">
    <property type="entry name" value="MUREIN DD-ENDOPEPTIDASE MEPH-RELATED"/>
    <property type="match status" value="1"/>
</dbReference>
<keyword evidence="3" id="KW-0378">Hydrolase</keyword>
<evidence type="ECO:0000256" key="1">
    <source>
        <dbReference type="ARBA" id="ARBA00007074"/>
    </source>
</evidence>
<accession>A0A1M6WLM3</accession>
<evidence type="ECO:0000313" key="6">
    <source>
        <dbReference type="EMBL" id="SHK94489.1"/>
    </source>
</evidence>
<keyword evidence="4" id="KW-0788">Thiol protease</keyword>
<dbReference type="GO" id="GO:0008234">
    <property type="term" value="F:cysteine-type peptidase activity"/>
    <property type="evidence" value="ECO:0007669"/>
    <property type="project" value="UniProtKB-KW"/>
</dbReference>
<feature type="domain" description="NlpC/P60" evidence="5">
    <location>
        <begin position="137"/>
        <end position="261"/>
    </location>
</feature>
<dbReference type="InterPro" id="IPR038765">
    <property type="entry name" value="Papain-like_cys_pep_sf"/>
</dbReference>
<dbReference type="Gene3D" id="3.90.1720.10">
    <property type="entry name" value="endopeptidase domain like (from Nostoc punctiforme)"/>
    <property type="match status" value="1"/>
</dbReference>
<dbReference type="PROSITE" id="PS51935">
    <property type="entry name" value="NLPC_P60"/>
    <property type="match status" value="1"/>
</dbReference>
<dbReference type="SUPFAM" id="SSF54001">
    <property type="entry name" value="Cysteine proteinases"/>
    <property type="match status" value="1"/>
</dbReference>
<evidence type="ECO:0000256" key="4">
    <source>
        <dbReference type="ARBA" id="ARBA00022807"/>
    </source>
</evidence>
<name>A0A1M6WLM3_9BACT</name>
<dbReference type="InterPro" id="IPR051202">
    <property type="entry name" value="Peptidase_C40"/>
</dbReference>
<sequence>MEHGICALSVVPVRAEPTDKAEIVTQLIFGECYSIQLTQGQWIQVKTAADQYVGWMDVKQHTPVSSEYLAAWQAQDHPRTLDVVQMVSCPNTRIAVQIGSRLPFFDGMNLRVGERQFFYNGAATNPQNGHGPHGPVDQRLRLLQKMALTYLKAPYLWGGKSLFGIDCSGLMQQLYGLIGVQLPRDARQQINLGQTVHFVAQTLPGDLAFFDNADGNIVHVGLLLEDQQILHASGEVRIDPLDHNGIFNRERQKYTHKLRLIKRILTED</sequence>
<keyword evidence="7" id="KW-1185">Reference proteome</keyword>
<dbReference type="Proteomes" id="UP000183947">
    <property type="component" value="Unassembled WGS sequence"/>
</dbReference>
<reference evidence="7" key="1">
    <citation type="submission" date="2016-11" db="EMBL/GenBank/DDBJ databases">
        <authorList>
            <person name="Varghese N."/>
            <person name="Submissions S."/>
        </authorList>
    </citation>
    <scope>NUCLEOTIDE SEQUENCE [LARGE SCALE GENOMIC DNA]</scope>
    <source>
        <strain evidence="7">DSM 18569</strain>
    </source>
</reference>
<evidence type="ECO:0000313" key="7">
    <source>
        <dbReference type="Proteomes" id="UP000183947"/>
    </source>
</evidence>
<evidence type="ECO:0000259" key="5">
    <source>
        <dbReference type="PROSITE" id="PS51935"/>
    </source>
</evidence>
<dbReference type="Gene3D" id="2.30.30.40">
    <property type="entry name" value="SH3 Domains"/>
    <property type="match status" value="1"/>
</dbReference>
<dbReference type="STRING" id="1121959.SAMN02746009_01832"/>
<organism evidence="6 7">
    <name type="scientific">Hymenobacter psychrotolerans DSM 18569</name>
    <dbReference type="NCBI Taxonomy" id="1121959"/>
    <lineage>
        <taxon>Bacteria</taxon>
        <taxon>Pseudomonadati</taxon>
        <taxon>Bacteroidota</taxon>
        <taxon>Cytophagia</taxon>
        <taxon>Cytophagales</taxon>
        <taxon>Hymenobacteraceae</taxon>
        <taxon>Hymenobacter</taxon>
    </lineage>
</organism>
<protein>
    <submittedName>
        <fullName evidence="6">NlpC/P60 family protein</fullName>
    </submittedName>
</protein>
<dbReference type="EMBL" id="FRAS01000008">
    <property type="protein sequence ID" value="SHK94489.1"/>
    <property type="molecule type" value="Genomic_DNA"/>
</dbReference>
<evidence type="ECO:0000256" key="3">
    <source>
        <dbReference type="ARBA" id="ARBA00022801"/>
    </source>
</evidence>
<dbReference type="PANTHER" id="PTHR47053:SF1">
    <property type="entry name" value="MUREIN DD-ENDOPEPTIDASE MEPH-RELATED"/>
    <property type="match status" value="1"/>
</dbReference>
<evidence type="ECO:0000256" key="2">
    <source>
        <dbReference type="ARBA" id="ARBA00022670"/>
    </source>
</evidence>
<dbReference type="Pfam" id="PF00877">
    <property type="entry name" value="NLPC_P60"/>
    <property type="match status" value="1"/>
</dbReference>
<keyword evidence="2" id="KW-0645">Protease</keyword>
<dbReference type="InterPro" id="IPR041382">
    <property type="entry name" value="SH3_16"/>
</dbReference>
<proteinExistence type="inferred from homology"/>
<comment type="similarity">
    <text evidence="1">Belongs to the peptidase C40 family.</text>
</comment>
<dbReference type="Pfam" id="PF18348">
    <property type="entry name" value="SH3_16"/>
    <property type="match status" value="1"/>
</dbReference>